<dbReference type="InterPro" id="IPR036397">
    <property type="entry name" value="RNaseH_sf"/>
</dbReference>
<name>B6GZZ2_PENRW</name>
<evidence type="ECO:0000313" key="2">
    <source>
        <dbReference type="EMBL" id="CAP80610.1"/>
    </source>
</evidence>
<feature type="domain" description="Tc1-like transposase DDE" evidence="1">
    <location>
        <begin position="7"/>
        <end position="115"/>
    </location>
</feature>
<reference evidence="2 3" key="1">
    <citation type="journal article" date="2008" name="Nat. Biotechnol.">
        <title>Genome sequencing and analysis of the filamentous fungus Penicillium chrysogenum.</title>
        <authorList>
            <person name="van den Berg M.A."/>
            <person name="Albang R."/>
            <person name="Albermann K."/>
            <person name="Badger J.H."/>
            <person name="Daran J.-M."/>
            <person name="Driessen A.J.M."/>
            <person name="Garcia-Estrada C."/>
            <person name="Fedorova N.D."/>
            <person name="Harris D.M."/>
            <person name="Heijne W.H.M."/>
            <person name="Joardar V.S."/>
            <person name="Kiel J.A.K.W."/>
            <person name="Kovalchuk A."/>
            <person name="Martin J.F."/>
            <person name="Nierman W.C."/>
            <person name="Nijland J.G."/>
            <person name="Pronk J.T."/>
            <person name="Roubos J.A."/>
            <person name="van der Klei I.J."/>
            <person name="van Peij N.N.M.E."/>
            <person name="Veenhuis M."/>
            <person name="von Doehren H."/>
            <person name="Wagner C."/>
            <person name="Wortman J.R."/>
            <person name="Bovenberg R.A.L."/>
        </authorList>
    </citation>
    <scope>NUCLEOTIDE SEQUENCE [LARGE SCALE GENOMIC DNA]</scope>
    <source>
        <strain evidence="3">ATCC 28089 / DSM 1075 / NRRL 1951 / Wisconsin 54-1255</strain>
    </source>
</reference>
<proteinExistence type="predicted"/>
<keyword evidence="3" id="KW-1185">Reference proteome</keyword>
<organism evidence="2 3">
    <name type="scientific">Penicillium rubens (strain ATCC 28089 / DSM 1075 / NRRL 1951 / Wisconsin 54-1255)</name>
    <name type="common">Penicillium chrysogenum</name>
    <dbReference type="NCBI Taxonomy" id="500485"/>
    <lineage>
        <taxon>Eukaryota</taxon>
        <taxon>Fungi</taxon>
        <taxon>Dikarya</taxon>
        <taxon>Ascomycota</taxon>
        <taxon>Pezizomycotina</taxon>
        <taxon>Eurotiomycetes</taxon>
        <taxon>Eurotiomycetidae</taxon>
        <taxon>Eurotiales</taxon>
        <taxon>Aspergillaceae</taxon>
        <taxon>Penicillium</taxon>
        <taxon>Penicillium chrysogenum species complex</taxon>
    </lineage>
</organism>
<gene>
    <name evidence="2" type="ORF">Pc12g09830</name>
    <name evidence="2" type="ORF">PCH_Pc12g09830</name>
</gene>
<dbReference type="AlphaFoldDB" id="B6GZZ2"/>
<protein>
    <submittedName>
        <fullName evidence="2">Pc12g09830 protein</fullName>
    </submittedName>
</protein>
<dbReference type="Pfam" id="PF13358">
    <property type="entry name" value="DDE_3"/>
    <property type="match status" value="1"/>
</dbReference>
<evidence type="ECO:0000259" key="1">
    <source>
        <dbReference type="Pfam" id="PF13358"/>
    </source>
</evidence>
<dbReference type="EMBL" id="AM920427">
    <property type="protein sequence ID" value="CAP80610.1"/>
    <property type="molecule type" value="Genomic_DNA"/>
</dbReference>
<evidence type="ECO:0000313" key="3">
    <source>
        <dbReference type="Proteomes" id="UP000000724"/>
    </source>
</evidence>
<accession>B6GZZ2</accession>
<dbReference type="BioCyc" id="PCHR:PC12G09830-MONOMER"/>
<dbReference type="Gene3D" id="3.30.420.10">
    <property type="entry name" value="Ribonuclease H-like superfamily/Ribonuclease H"/>
    <property type="match status" value="1"/>
</dbReference>
<dbReference type="HOGENOM" id="CLU_308963_0_0_1"/>
<dbReference type="GO" id="GO:0003676">
    <property type="term" value="F:nucleic acid binding"/>
    <property type="evidence" value="ECO:0007669"/>
    <property type="project" value="InterPro"/>
</dbReference>
<sequence length="141" mass="16392">MSMTLLGEAPSQVAQFHRDQRYQILPAYVQDGIVLLCDFCSSTDATVFEDLVTQAFQRCGRWPGPESVVIGNASFDHTERLTQMCKDAGVSNLPPPYPPNLNPIEWLFAEFSSFIKRHWNHYEQNPEQRFDNFLEWCIREY</sequence>
<dbReference type="OrthoDB" id="5379619at2759"/>
<dbReference type="InterPro" id="IPR038717">
    <property type="entry name" value="Tc1-like_DDE_dom"/>
</dbReference>
<dbReference type="Proteomes" id="UP000000724">
    <property type="component" value="Contig Pc00c12"/>
</dbReference>